<dbReference type="OrthoDB" id="7189296at2"/>
<proteinExistence type="predicted"/>
<sequence length="199" mass="21180">MPHAVSLRSVARLPATIADRCRRFAGDEGGVSAVEFALLLPVMLTLYLGSVEVTSAVSIDRKVTLVSRTVADLVARTKTVTNSDLTDVLNASKAVAAPYPTAPLKVRVSSVTIDTAKKAKVTWSSHLNWAARAAGEDVTSQIPQALRDPCATAPSPCTVVWGEASYTYTPMVGHVITGELTLSDQIFMKPRLGNEVTKS</sequence>
<dbReference type="InterPro" id="IPR012495">
    <property type="entry name" value="TadE-like_dom"/>
</dbReference>
<feature type="domain" description="TadE-like" evidence="1">
    <location>
        <begin position="30"/>
        <end position="71"/>
    </location>
</feature>
<evidence type="ECO:0000313" key="2">
    <source>
        <dbReference type="EMBL" id="RAI39247.1"/>
    </source>
</evidence>
<dbReference type="Proteomes" id="UP000248863">
    <property type="component" value="Unassembled WGS sequence"/>
</dbReference>
<evidence type="ECO:0000313" key="3">
    <source>
        <dbReference type="Proteomes" id="UP000248863"/>
    </source>
</evidence>
<comment type="caution">
    <text evidence="2">The sequence shown here is derived from an EMBL/GenBank/DDBJ whole genome shotgun (WGS) entry which is preliminary data.</text>
</comment>
<protein>
    <recommendedName>
        <fullName evidence="1">TadE-like domain-containing protein</fullName>
    </recommendedName>
</protein>
<accession>A0A327KL64</accession>
<dbReference type="EMBL" id="NPEU01000084">
    <property type="protein sequence ID" value="RAI39247.1"/>
    <property type="molecule type" value="Genomic_DNA"/>
</dbReference>
<evidence type="ECO:0000259" key="1">
    <source>
        <dbReference type="Pfam" id="PF07811"/>
    </source>
</evidence>
<reference evidence="2 3" key="1">
    <citation type="submission" date="2017-07" db="EMBL/GenBank/DDBJ databases">
        <title>Draft Genome Sequences of Select Purple Nonsulfur Bacteria.</title>
        <authorList>
            <person name="Lasarre B."/>
            <person name="Mckinlay J.B."/>
        </authorList>
    </citation>
    <scope>NUCLEOTIDE SEQUENCE [LARGE SCALE GENOMIC DNA]</scope>
    <source>
        <strain evidence="2 3">DSM 11907</strain>
    </source>
</reference>
<dbReference type="RefSeq" id="WP_111356958.1">
    <property type="nucleotide sequence ID" value="NZ_NHSK01000101.1"/>
</dbReference>
<keyword evidence="3" id="KW-1185">Reference proteome</keyword>
<organism evidence="2 3">
    <name type="scientific">Rhodoplanes elegans</name>
    <dbReference type="NCBI Taxonomy" id="29408"/>
    <lineage>
        <taxon>Bacteria</taxon>
        <taxon>Pseudomonadati</taxon>
        <taxon>Pseudomonadota</taxon>
        <taxon>Alphaproteobacteria</taxon>
        <taxon>Hyphomicrobiales</taxon>
        <taxon>Nitrobacteraceae</taxon>
        <taxon>Rhodoplanes</taxon>
    </lineage>
</organism>
<dbReference type="AlphaFoldDB" id="A0A327KL64"/>
<dbReference type="Pfam" id="PF07811">
    <property type="entry name" value="TadE"/>
    <property type="match status" value="1"/>
</dbReference>
<gene>
    <name evidence="2" type="ORF">CH338_10010</name>
</gene>
<name>A0A327KL64_9BRAD</name>